<protein>
    <submittedName>
        <fullName evidence="3">THAP-type domain-containing protein</fullName>
    </submittedName>
</protein>
<sequence>MKNISNSTLTKLIKESNISKSQSVLLKEIISATNWMILCLLFQIRSPSGECGFDNTFFKLLEKKISKKTQIQKKGVLMLDEIFLRTSINVNCRSLTYSGLEDFGGEVENKKRSTEQADHGLVFLWQSLIENVTQSIAVFASKGPVKGVDLAQLVIKAIMLLEKSGLEVVALVSDGASTNKTMYKTLGVSGKKTELKNFFENPYDETHKVFVLCDAPHTIKNIRNRLSQQKYLKVHPSQECISWDHYRYVLENDSKNMLKICPKISRHYIELNNLTKMNLKYATQVFSKSMVVGIQFYRAQMCYGLKNSLETQEFTLKMNNMFDAMN</sequence>
<dbReference type="EMBL" id="VUJU01016372">
    <property type="protein sequence ID" value="KAF0689204.1"/>
    <property type="molecule type" value="Genomic_DNA"/>
</dbReference>
<evidence type="ECO:0000259" key="1">
    <source>
        <dbReference type="Pfam" id="PF21787"/>
    </source>
</evidence>
<dbReference type="OrthoDB" id="6593860at2759"/>
<accession>A0A6G0VLR8</accession>
<name>A0A6G0VLR8_APHCR</name>
<dbReference type="InterPro" id="IPR048366">
    <property type="entry name" value="TNP-like_GBD"/>
</dbReference>
<evidence type="ECO:0000313" key="4">
    <source>
        <dbReference type="Proteomes" id="UP000478052"/>
    </source>
</evidence>
<gene>
    <name evidence="3" type="ORF">FWK35_00032459</name>
</gene>
<feature type="non-terminal residue" evidence="3">
    <location>
        <position position="326"/>
    </location>
</feature>
<dbReference type="InterPro" id="IPR048365">
    <property type="entry name" value="TNP-like_RNaseH_N"/>
</dbReference>
<comment type="caution">
    <text evidence="3">The sequence shown here is derived from an EMBL/GenBank/DDBJ whole genome shotgun (WGS) entry which is preliminary data.</text>
</comment>
<dbReference type="Pfam" id="PF21788">
    <property type="entry name" value="TNP-like_GBD"/>
    <property type="match status" value="1"/>
</dbReference>
<feature type="domain" description="Transposable element P transposase-like RNase H" evidence="1">
    <location>
        <begin position="50"/>
        <end position="187"/>
    </location>
</feature>
<evidence type="ECO:0000259" key="2">
    <source>
        <dbReference type="Pfam" id="PF21788"/>
    </source>
</evidence>
<proteinExistence type="predicted"/>
<dbReference type="Pfam" id="PF21787">
    <property type="entry name" value="TNP-like_RNaseH_N"/>
    <property type="match status" value="1"/>
</dbReference>
<organism evidence="3 4">
    <name type="scientific">Aphis craccivora</name>
    <name type="common">Cowpea aphid</name>
    <dbReference type="NCBI Taxonomy" id="307492"/>
    <lineage>
        <taxon>Eukaryota</taxon>
        <taxon>Metazoa</taxon>
        <taxon>Ecdysozoa</taxon>
        <taxon>Arthropoda</taxon>
        <taxon>Hexapoda</taxon>
        <taxon>Insecta</taxon>
        <taxon>Pterygota</taxon>
        <taxon>Neoptera</taxon>
        <taxon>Paraneoptera</taxon>
        <taxon>Hemiptera</taxon>
        <taxon>Sternorrhyncha</taxon>
        <taxon>Aphidomorpha</taxon>
        <taxon>Aphidoidea</taxon>
        <taxon>Aphididae</taxon>
        <taxon>Aphidini</taxon>
        <taxon>Aphis</taxon>
        <taxon>Aphis</taxon>
    </lineage>
</organism>
<dbReference type="AlphaFoldDB" id="A0A6G0VLR8"/>
<dbReference type="Proteomes" id="UP000478052">
    <property type="component" value="Unassembled WGS sequence"/>
</dbReference>
<feature type="domain" description="Transposable element P transposase-like GTP-binding insertion" evidence="2">
    <location>
        <begin position="217"/>
        <end position="326"/>
    </location>
</feature>
<reference evidence="3 4" key="1">
    <citation type="submission" date="2019-08" db="EMBL/GenBank/DDBJ databases">
        <title>Whole genome of Aphis craccivora.</title>
        <authorList>
            <person name="Voronova N.V."/>
            <person name="Shulinski R.S."/>
            <person name="Bandarenka Y.V."/>
            <person name="Zhorov D.G."/>
            <person name="Warner D."/>
        </authorList>
    </citation>
    <scope>NUCLEOTIDE SEQUENCE [LARGE SCALE GENOMIC DNA]</scope>
    <source>
        <strain evidence="3">180601</strain>
        <tissue evidence="3">Whole Body</tissue>
    </source>
</reference>
<evidence type="ECO:0000313" key="3">
    <source>
        <dbReference type="EMBL" id="KAF0689204.1"/>
    </source>
</evidence>
<keyword evidence="4" id="KW-1185">Reference proteome</keyword>